<protein>
    <submittedName>
        <fullName evidence="2">Virulence protein</fullName>
    </submittedName>
</protein>
<dbReference type="SUPFAM" id="SSF53474">
    <property type="entry name" value="alpha/beta-Hydrolases"/>
    <property type="match status" value="1"/>
</dbReference>
<reference evidence="2 3" key="1">
    <citation type="submission" date="2014-07" db="EMBL/GenBank/DDBJ databases">
        <title>Complete Genome Sequence of Dyella japonica Strain A8 Isolated from Malaysian Tropical Soil.</title>
        <authorList>
            <person name="Hui R.K.H."/>
            <person name="Chen J.-W."/>
            <person name="Chan K.-G."/>
            <person name="Leung F.C.C."/>
        </authorList>
    </citation>
    <scope>NUCLEOTIDE SEQUENCE [LARGE SCALE GENOMIC DNA]</scope>
    <source>
        <strain evidence="2 3">A8</strain>
    </source>
</reference>
<evidence type="ECO:0000259" key="1">
    <source>
        <dbReference type="Pfam" id="PF06057"/>
    </source>
</evidence>
<accession>A0A075K6P0</accession>
<proteinExistence type="predicted"/>
<dbReference type="EMBL" id="CP008884">
    <property type="protein sequence ID" value="AIF49292.1"/>
    <property type="molecule type" value="Genomic_DNA"/>
</dbReference>
<dbReference type="Gene3D" id="3.40.50.1820">
    <property type="entry name" value="alpha/beta hydrolase"/>
    <property type="match status" value="1"/>
</dbReference>
<keyword evidence="3" id="KW-1185">Reference proteome</keyword>
<evidence type="ECO:0000313" key="2">
    <source>
        <dbReference type="EMBL" id="AIF49292.1"/>
    </source>
</evidence>
<dbReference type="AlphaFoldDB" id="A0A075K6P0"/>
<organism evidence="2 3">
    <name type="scientific">Dyella japonica A8</name>
    <dbReference type="NCBI Taxonomy" id="1217721"/>
    <lineage>
        <taxon>Bacteria</taxon>
        <taxon>Pseudomonadati</taxon>
        <taxon>Pseudomonadota</taxon>
        <taxon>Gammaproteobacteria</taxon>
        <taxon>Lysobacterales</taxon>
        <taxon>Rhodanobacteraceae</taxon>
        <taxon>Dyella</taxon>
    </lineage>
</organism>
<dbReference type="KEGG" id="dja:HY57_19570"/>
<sequence length="262" mass="29295">MKRFWKVVGLVLVFAACVGLLAWHPWHHASMDESLVQVPAQPGVTPLEGRGDVVAIFYSGDGGWRDLDQSLGKIIASHGIPVEGISLLQYYWREKGPDDSAADLDALITRTLAQNGKKRVWLIGFSFGADVIPTIVGKLSPEGRARVAQIVLLSPSKDANFEIEMEGYISAREGKWKTWTQDFFQWVNPVRHYDAMPPLVALDNHPPVVCYYGVQDKDDTICADPKLPPWIKVYEKTGDHHFDYNYEGLAQQMIHDLPAATP</sequence>
<dbReference type="Proteomes" id="UP000027987">
    <property type="component" value="Chromosome"/>
</dbReference>
<dbReference type="InterPro" id="IPR010333">
    <property type="entry name" value="VirJ"/>
</dbReference>
<evidence type="ECO:0000313" key="3">
    <source>
        <dbReference type="Proteomes" id="UP000027987"/>
    </source>
</evidence>
<gene>
    <name evidence="2" type="ORF">HY57_19570</name>
</gene>
<dbReference type="HOGENOM" id="CLU_094145_0_0_6"/>
<name>A0A075K6P0_9GAMM</name>
<dbReference type="Pfam" id="PF06057">
    <property type="entry name" value="VirJ"/>
    <property type="match status" value="1"/>
</dbReference>
<dbReference type="RefSeq" id="WP_019464035.1">
    <property type="nucleotide sequence ID" value="NZ_ALOY01000102.1"/>
</dbReference>
<dbReference type="InterPro" id="IPR029058">
    <property type="entry name" value="AB_hydrolase_fold"/>
</dbReference>
<dbReference type="PROSITE" id="PS51257">
    <property type="entry name" value="PROKAR_LIPOPROTEIN"/>
    <property type="match status" value="1"/>
</dbReference>
<dbReference type="ESTHER" id="9gamm-a0a075k6p0">
    <property type="family name" value="VirJ"/>
</dbReference>
<dbReference type="STRING" id="1217721.HY57_19570"/>
<feature type="domain" description="Bacterial virulence" evidence="1">
    <location>
        <begin position="52"/>
        <end position="258"/>
    </location>
</feature>
<dbReference type="PATRIC" id="fig|1217721.7.peg.4010"/>